<dbReference type="InterPro" id="IPR023105">
    <property type="entry name" value="YkvR-like_sf"/>
</dbReference>
<keyword evidence="2" id="KW-1185">Reference proteome</keyword>
<dbReference type="SUPFAM" id="SSF159173">
    <property type="entry name" value="YkvR-like"/>
    <property type="match status" value="1"/>
</dbReference>
<dbReference type="Proteomes" id="UP000199427">
    <property type="component" value="Unassembled WGS sequence"/>
</dbReference>
<dbReference type="AlphaFoldDB" id="A0A1H9FJL0"/>
<organism evidence="1 2">
    <name type="scientific">Piscibacillus halophilus</name>
    <dbReference type="NCBI Taxonomy" id="571933"/>
    <lineage>
        <taxon>Bacteria</taxon>
        <taxon>Bacillati</taxon>
        <taxon>Bacillota</taxon>
        <taxon>Bacilli</taxon>
        <taxon>Bacillales</taxon>
        <taxon>Bacillaceae</taxon>
        <taxon>Piscibacillus</taxon>
    </lineage>
</organism>
<dbReference type="EMBL" id="FOES01000012">
    <property type="protein sequence ID" value="SEQ38066.1"/>
    <property type="molecule type" value="Genomic_DNA"/>
</dbReference>
<dbReference type="InterPro" id="IPR021596">
    <property type="entry name" value="DUF3219"/>
</dbReference>
<reference evidence="1 2" key="1">
    <citation type="submission" date="2016-10" db="EMBL/GenBank/DDBJ databases">
        <authorList>
            <person name="de Groot N.N."/>
        </authorList>
    </citation>
    <scope>NUCLEOTIDE SEQUENCE [LARGE SCALE GENOMIC DNA]</scope>
    <source>
        <strain evidence="1 2">DSM 21633</strain>
    </source>
</reference>
<dbReference type="RefSeq" id="WP_246247472.1">
    <property type="nucleotide sequence ID" value="NZ_CAESCL010000044.1"/>
</dbReference>
<evidence type="ECO:0008006" key="3">
    <source>
        <dbReference type="Google" id="ProtNLM"/>
    </source>
</evidence>
<sequence length="90" mass="10722">MEILINQHAIEVNSYKLDDIEEKRLIILDFKVTHEEYHDVTTLLYENNFDVKVPNEDIEFQATIQNYWTSFTNLYKEGAVGDFHVELIEK</sequence>
<dbReference type="Gene3D" id="2.40.30.80">
    <property type="entry name" value="YkvR-like"/>
    <property type="match status" value="1"/>
</dbReference>
<protein>
    <recommendedName>
        <fullName evidence="3">DUF3219 domain-containing protein</fullName>
    </recommendedName>
</protein>
<evidence type="ECO:0000313" key="1">
    <source>
        <dbReference type="EMBL" id="SEQ38066.1"/>
    </source>
</evidence>
<proteinExistence type="predicted"/>
<gene>
    <name evidence="1" type="ORF">SAMN05216362_11246</name>
</gene>
<evidence type="ECO:0000313" key="2">
    <source>
        <dbReference type="Proteomes" id="UP000199427"/>
    </source>
</evidence>
<name>A0A1H9FJL0_9BACI</name>
<accession>A0A1H9FJL0</accession>
<dbReference type="Pfam" id="PF11514">
    <property type="entry name" value="DUF3219"/>
    <property type="match status" value="1"/>
</dbReference>